<keyword evidence="8" id="KW-1185">Reference proteome</keyword>
<dbReference type="InterPro" id="IPR036236">
    <property type="entry name" value="Znf_C2H2_sf"/>
</dbReference>
<evidence type="ECO:0000256" key="4">
    <source>
        <dbReference type="ARBA" id="ARBA00022833"/>
    </source>
</evidence>
<feature type="domain" description="C2H2-type" evidence="6">
    <location>
        <begin position="33"/>
        <end position="62"/>
    </location>
</feature>
<dbReference type="GO" id="GO:0005634">
    <property type="term" value="C:nucleus"/>
    <property type="evidence" value="ECO:0007669"/>
    <property type="project" value="TreeGrafter"/>
</dbReference>
<reference evidence="7" key="1">
    <citation type="submission" date="2020-03" db="EMBL/GenBank/DDBJ databases">
        <authorList>
            <person name="He L."/>
        </authorList>
    </citation>
    <scope>NUCLEOTIDE SEQUENCE</scope>
    <source>
        <strain evidence="7">CkLH20</strain>
    </source>
</reference>
<reference evidence="7" key="2">
    <citation type="submission" date="2020-11" db="EMBL/GenBank/DDBJ databases">
        <title>Whole genome sequencing of Colletotrichum sp.</title>
        <authorList>
            <person name="Li H."/>
        </authorList>
    </citation>
    <scope>NUCLEOTIDE SEQUENCE</scope>
    <source>
        <strain evidence="7">CkLH20</strain>
    </source>
</reference>
<dbReference type="Gene3D" id="3.30.160.60">
    <property type="entry name" value="Classic Zinc Finger"/>
    <property type="match status" value="3"/>
</dbReference>
<dbReference type="PROSITE" id="PS50157">
    <property type="entry name" value="ZINC_FINGER_C2H2_2"/>
    <property type="match status" value="4"/>
</dbReference>
<dbReference type="RefSeq" id="XP_038738763.1">
    <property type="nucleotide sequence ID" value="XM_038895929.1"/>
</dbReference>
<name>A0A9P6HTD7_9PEZI</name>
<evidence type="ECO:0000256" key="1">
    <source>
        <dbReference type="ARBA" id="ARBA00022723"/>
    </source>
</evidence>
<dbReference type="PANTHER" id="PTHR24409">
    <property type="entry name" value="ZINC FINGER PROTEIN 142"/>
    <property type="match status" value="1"/>
</dbReference>
<dbReference type="Pfam" id="PF12874">
    <property type="entry name" value="zf-met"/>
    <property type="match status" value="1"/>
</dbReference>
<proteinExistence type="predicted"/>
<keyword evidence="4" id="KW-0862">Zinc</keyword>
<feature type="domain" description="C2H2-type" evidence="6">
    <location>
        <begin position="93"/>
        <end position="122"/>
    </location>
</feature>
<evidence type="ECO:0000313" key="7">
    <source>
        <dbReference type="EMBL" id="KAF9869302.1"/>
    </source>
</evidence>
<evidence type="ECO:0000256" key="3">
    <source>
        <dbReference type="ARBA" id="ARBA00022771"/>
    </source>
</evidence>
<sequence>MTFTCGDCWREFPAGWQSRQQHLDATGHDIPDFECETCDRYFHSQGAVEQHMNALNHWADSDSEDSLDWECDDCDSAFYEEGDLRQHEHEQHFKCNLCDRYFQNRNNLNQHLNSSIHRTSTIMCPFCKKTCATATGLIHHLEHGSCPNAPLNREKLYEAVRSRDPNGVLSKKLLEWNGTLTFTATEKTWNPKHRAYECYLCHRHFNKLEYLNQHLNSPAHKQNLYHCPNRRCGKEFTTLAAVINHLESESCNYMRFNAVQQHVEQVVDPRRMIAF</sequence>
<gene>
    <name evidence="7" type="ORF">CkaCkLH20_13219</name>
</gene>
<accession>A0A9P6HTD7</accession>
<evidence type="ECO:0000256" key="5">
    <source>
        <dbReference type="PROSITE-ProRule" id="PRU00042"/>
    </source>
</evidence>
<dbReference type="EMBL" id="JAATWM020000078">
    <property type="protein sequence ID" value="KAF9869302.1"/>
    <property type="molecule type" value="Genomic_DNA"/>
</dbReference>
<comment type="caution">
    <text evidence="7">The sequence shown here is derived from an EMBL/GenBank/DDBJ whole genome shotgun (WGS) entry which is preliminary data.</text>
</comment>
<evidence type="ECO:0000256" key="2">
    <source>
        <dbReference type="ARBA" id="ARBA00022737"/>
    </source>
</evidence>
<dbReference type="AlphaFoldDB" id="A0A9P6HTD7"/>
<feature type="domain" description="C2H2-type" evidence="6">
    <location>
        <begin position="196"/>
        <end position="220"/>
    </location>
</feature>
<dbReference type="GO" id="GO:0000981">
    <property type="term" value="F:DNA-binding transcription factor activity, RNA polymerase II-specific"/>
    <property type="evidence" value="ECO:0007669"/>
    <property type="project" value="TreeGrafter"/>
</dbReference>
<dbReference type="InterPro" id="IPR022755">
    <property type="entry name" value="Znf_C2H2_jaz"/>
</dbReference>
<dbReference type="OrthoDB" id="6077919at2759"/>
<dbReference type="GeneID" id="62169003"/>
<keyword evidence="2" id="KW-0677">Repeat</keyword>
<dbReference type="PANTHER" id="PTHR24409:SF295">
    <property type="entry name" value="AZ2-RELATED"/>
    <property type="match status" value="1"/>
</dbReference>
<evidence type="ECO:0000313" key="8">
    <source>
        <dbReference type="Proteomes" id="UP000781932"/>
    </source>
</evidence>
<dbReference type="SUPFAM" id="SSF57667">
    <property type="entry name" value="beta-beta-alpha zinc fingers"/>
    <property type="match status" value="3"/>
</dbReference>
<dbReference type="InterPro" id="IPR013087">
    <property type="entry name" value="Znf_C2H2_type"/>
</dbReference>
<feature type="domain" description="C2H2-type" evidence="6">
    <location>
        <begin position="69"/>
        <end position="92"/>
    </location>
</feature>
<dbReference type="GO" id="GO:0000977">
    <property type="term" value="F:RNA polymerase II transcription regulatory region sequence-specific DNA binding"/>
    <property type="evidence" value="ECO:0007669"/>
    <property type="project" value="TreeGrafter"/>
</dbReference>
<dbReference type="Proteomes" id="UP000781932">
    <property type="component" value="Unassembled WGS sequence"/>
</dbReference>
<dbReference type="SMART" id="SM00355">
    <property type="entry name" value="ZnF_C2H2"/>
    <property type="match status" value="6"/>
</dbReference>
<dbReference type="PROSITE" id="PS00028">
    <property type="entry name" value="ZINC_FINGER_C2H2_1"/>
    <property type="match status" value="4"/>
</dbReference>
<keyword evidence="3 5" id="KW-0863">Zinc-finger</keyword>
<keyword evidence="1" id="KW-0479">Metal-binding</keyword>
<organism evidence="7 8">
    <name type="scientific">Colletotrichum karsti</name>
    <dbReference type="NCBI Taxonomy" id="1095194"/>
    <lineage>
        <taxon>Eukaryota</taxon>
        <taxon>Fungi</taxon>
        <taxon>Dikarya</taxon>
        <taxon>Ascomycota</taxon>
        <taxon>Pezizomycotina</taxon>
        <taxon>Sordariomycetes</taxon>
        <taxon>Hypocreomycetidae</taxon>
        <taxon>Glomerellales</taxon>
        <taxon>Glomerellaceae</taxon>
        <taxon>Colletotrichum</taxon>
        <taxon>Colletotrichum boninense species complex</taxon>
    </lineage>
</organism>
<evidence type="ECO:0000259" key="6">
    <source>
        <dbReference type="PROSITE" id="PS50157"/>
    </source>
</evidence>
<protein>
    <recommendedName>
        <fullName evidence="6">C2H2-type domain-containing protein</fullName>
    </recommendedName>
</protein>
<dbReference type="Pfam" id="PF12171">
    <property type="entry name" value="zf-C2H2_jaz"/>
    <property type="match status" value="2"/>
</dbReference>
<dbReference type="GO" id="GO:0008270">
    <property type="term" value="F:zinc ion binding"/>
    <property type="evidence" value="ECO:0007669"/>
    <property type="project" value="UniProtKB-KW"/>
</dbReference>